<feature type="region of interest" description="Disordered" evidence="1">
    <location>
        <begin position="252"/>
        <end position="302"/>
    </location>
</feature>
<dbReference type="Proteomes" id="UP000410492">
    <property type="component" value="Unassembled WGS sequence"/>
</dbReference>
<dbReference type="PANTHER" id="PTHR21219">
    <property type="entry name" value="FI19613P1"/>
    <property type="match status" value="1"/>
</dbReference>
<proteinExistence type="predicted"/>
<dbReference type="EMBL" id="CAACVG010007458">
    <property type="protein sequence ID" value="VEN45535.1"/>
    <property type="molecule type" value="Genomic_DNA"/>
</dbReference>
<feature type="compositionally biased region" description="Pro residues" evidence="1">
    <location>
        <begin position="268"/>
        <end position="277"/>
    </location>
</feature>
<reference evidence="3 4" key="1">
    <citation type="submission" date="2019-01" db="EMBL/GenBank/DDBJ databases">
        <authorList>
            <person name="Sayadi A."/>
        </authorList>
    </citation>
    <scope>NUCLEOTIDE SEQUENCE [LARGE SCALE GENOMIC DNA]</scope>
</reference>
<evidence type="ECO:0000313" key="3">
    <source>
        <dbReference type="EMBL" id="VEN45535.1"/>
    </source>
</evidence>
<dbReference type="CDD" id="cd01217">
    <property type="entry name" value="PTB_CG12581"/>
    <property type="match status" value="1"/>
</dbReference>
<evidence type="ECO:0000313" key="4">
    <source>
        <dbReference type="Proteomes" id="UP000410492"/>
    </source>
</evidence>
<organism evidence="3 4">
    <name type="scientific">Callosobruchus maculatus</name>
    <name type="common">Southern cowpea weevil</name>
    <name type="synonym">Pulse bruchid</name>
    <dbReference type="NCBI Taxonomy" id="64391"/>
    <lineage>
        <taxon>Eukaryota</taxon>
        <taxon>Metazoa</taxon>
        <taxon>Ecdysozoa</taxon>
        <taxon>Arthropoda</taxon>
        <taxon>Hexapoda</taxon>
        <taxon>Insecta</taxon>
        <taxon>Pterygota</taxon>
        <taxon>Neoptera</taxon>
        <taxon>Endopterygota</taxon>
        <taxon>Coleoptera</taxon>
        <taxon>Polyphaga</taxon>
        <taxon>Cucujiformia</taxon>
        <taxon>Chrysomeloidea</taxon>
        <taxon>Chrysomelidae</taxon>
        <taxon>Bruchinae</taxon>
        <taxon>Bruchini</taxon>
        <taxon>Callosobruchus</taxon>
    </lineage>
</organism>
<dbReference type="OrthoDB" id="10007483at2759"/>
<sequence>MSDSTPICRCRVLYLGSSVPQQTKDGLQGIQEPLQELYPEQGATTAKGIDSWLSVWSNGILLENVDENRKEVTRFFPIESLHYCAAVRYVLVPEKNSNLQHTPTARFLPLDSPFARTPNPAHPPLFAAILRRTTGIKVLECHAFICKREVAANALVRCCFHAYADSSYAKQVDTAGSIYGTLASERLTSKEKIDEWKMSRSQSGSTLTLNTITKDDVSIYNGDENHKVWAGSQDNLDGSANGGVYDTYAASTVSRPSARPRQVAGPVAVPPPPPPPQQQEKGKKKKEGKNKKSSQSLSGSREDLYYSMTNGKASSVAGSLARPRAMPPGPLPPGPQPIYIMAPHPGTLPNPKFFKTYGNTFSHRPRGKFLIPARPVPPPMVPVAPVILPPTTLQKPKKSKKYQPPPAALITAEEPVYMPSHRAMSPIASYQPITFPHEAYLMQQYATVESQSRQRRREKQAAAAAVAVMAAQQEKQAKINKVLASDKVFP</sequence>
<accession>A0A653CCA6</accession>
<dbReference type="Gene3D" id="2.30.29.30">
    <property type="entry name" value="Pleckstrin-homology domain (PH domain)/Phosphotyrosine-binding domain (PTB)"/>
    <property type="match status" value="1"/>
</dbReference>
<dbReference type="AlphaFoldDB" id="A0A653CCA6"/>
<dbReference type="InterPro" id="IPR011993">
    <property type="entry name" value="PH-like_dom_sf"/>
</dbReference>
<dbReference type="SUPFAM" id="SSF50729">
    <property type="entry name" value="PH domain-like"/>
    <property type="match status" value="1"/>
</dbReference>
<feature type="compositionally biased region" description="Basic residues" evidence="1">
    <location>
        <begin position="282"/>
        <end position="292"/>
    </location>
</feature>
<evidence type="ECO:0000259" key="2">
    <source>
        <dbReference type="SMART" id="SM00462"/>
    </source>
</evidence>
<protein>
    <recommendedName>
        <fullName evidence="2">PID domain-containing protein</fullName>
    </recommendedName>
</protein>
<feature type="domain" description="PID" evidence="2">
    <location>
        <begin position="5"/>
        <end position="172"/>
    </location>
</feature>
<dbReference type="SMART" id="SM00462">
    <property type="entry name" value="PTB"/>
    <property type="match status" value="1"/>
</dbReference>
<evidence type="ECO:0000256" key="1">
    <source>
        <dbReference type="SAM" id="MobiDB-lite"/>
    </source>
</evidence>
<gene>
    <name evidence="3" type="ORF">CALMAC_LOCUS7957</name>
</gene>
<dbReference type="PANTHER" id="PTHR21219:SF3">
    <property type="entry name" value="FI19613P1"/>
    <property type="match status" value="1"/>
</dbReference>
<keyword evidence="4" id="KW-1185">Reference proteome</keyword>
<dbReference type="InterPro" id="IPR006020">
    <property type="entry name" value="PTB/PI_dom"/>
</dbReference>
<name>A0A653CCA6_CALMS</name>